<reference evidence="2" key="1">
    <citation type="submission" date="2021-09" db="EMBL/GenBank/DDBJ databases">
        <authorList>
            <consortium name="AG Swart"/>
            <person name="Singh M."/>
            <person name="Singh A."/>
            <person name="Seah K."/>
            <person name="Emmerich C."/>
        </authorList>
    </citation>
    <scope>NUCLEOTIDE SEQUENCE</scope>
    <source>
        <strain evidence="2">ATCC30299</strain>
    </source>
</reference>
<sequence>MLEKRHVPKEKITKSARYMLGISAISMLGLWYLIYAFSPTKRLVAVLPISFLKNGYSALEKRASNMKYPKNLNPQERGRLAISILELIPSNIALAPILLPLKVWLSVKLS</sequence>
<dbReference type="EMBL" id="CAJZBQ010000024">
    <property type="protein sequence ID" value="CAG9320008.1"/>
    <property type="molecule type" value="Genomic_DNA"/>
</dbReference>
<keyword evidence="1" id="KW-0472">Membrane</keyword>
<organism evidence="2 3">
    <name type="scientific">Blepharisma stoltei</name>
    <dbReference type="NCBI Taxonomy" id="1481888"/>
    <lineage>
        <taxon>Eukaryota</taxon>
        <taxon>Sar</taxon>
        <taxon>Alveolata</taxon>
        <taxon>Ciliophora</taxon>
        <taxon>Postciliodesmatophora</taxon>
        <taxon>Heterotrichea</taxon>
        <taxon>Heterotrichida</taxon>
        <taxon>Blepharismidae</taxon>
        <taxon>Blepharisma</taxon>
    </lineage>
</organism>
<evidence type="ECO:0000313" key="3">
    <source>
        <dbReference type="Proteomes" id="UP001162131"/>
    </source>
</evidence>
<evidence type="ECO:0000256" key="1">
    <source>
        <dbReference type="SAM" id="Phobius"/>
    </source>
</evidence>
<dbReference type="AlphaFoldDB" id="A0AAU9J7S6"/>
<keyword evidence="3" id="KW-1185">Reference proteome</keyword>
<proteinExistence type="predicted"/>
<dbReference type="Proteomes" id="UP001162131">
    <property type="component" value="Unassembled WGS sequence"/>
</dbReference>
<feature type="transmembrane region" description="Helical" evidence="1">
    <location>
        <begin position="20"/>
        <end position="37"/>
    </location>
</feature>
<keyword evidence="1" id="KW-1133">Transmembrane helix</keyword>
<protein>
    <submittedName>
        <fullName evidence="2">Uncharacterized protein</fullName>
    </submittedName>
</protein>
<evidence type="ECO:0000313" key="2">
    <source>
        <dbReference type="EMBL" id="CAG9320008.1"/>
    </source>
</evidence>
<name>A0AAU9J7S6_9CILI</name>
<comment type="caution">
    <text evidence="2">The sequence shown here is derived from an EMBL/GenBank/DDBJ whole genome shotgun (WGS) entry which is preliminary data.</text>
</comment>
<accession>A0AAU9J7S6</accession>
<gene>
    <name evidence="2" type="ORF">BSTOLATCC_MIC25249</name>
</gene>
<keyword evidence="1" id="KW-0812">Transmembrane</keyword>